<gene>
    <name evidence="1" type="ORF">CEXT_440051</name>
</gene>
<dbReference type="EMBL" id="BPLR01009231">
    <property type="protein sequence ID" value="GIY30480.1"/>
    <property type="molecule type" value="Genomic_DNA"/>
</dbReference>
<name>A0AAV4S8I1_CAEEX</name>
<comment type="caution">
    <text evidence="1">The sequence shown here is derived from an EMBL/GenBank/DDBJ whole genome shotgun (WGS) entry which is preliminary data.</text>
</comment>
<reference evidence="1 2" key="1">
    <citation type="submission" date="2021-06" db="EMBL/GenBank/DDBJ databases">
        <title>Caerostris extrusa draft genome.</title>
        <authorList>
            <person name="Kono N."/>
            <person name="Arakawa K."/>
        </authorList>
    </citation>
    <scope>NUCLEOTIDE SEQUENCE [LARGE SCALE GENOMIC DNA]</scope>
</reference>
<dbReference type="Proteomes" id="UP001054945">
    <property type="component" value="Unassembled WGS sequence"/>
</dbReference>
<keyword evidence="2" id="KW-1185">Reference proteome</keyword>
<proteinExistence type="predicted"/>
<sequence length="119" mass="13761">MSRRYHLEDARRWRDNGALSKELIELPMMLWVRIVVGSRIINLPIYPRGTETAVCNGNSVFINDNASAHWARLIIQYLESIRNTALYGMAITITQLESHIETKRRLYIHSMFLIGTISS</sequence>
<protein>
    <submittedName>
        <fullName evidence="1">Uncharacterized protein</fullName>
    </submittedName>
</protein>
<evidence type="ECO:0000313" key="2">
    <source>
        <dbReference type="Proteomes" id="UP001054945"/>
    </source>
</evidence>
<accession>A0AAV4S8I1</accession>
<organism evidence="1 2">
    <name type="scientific">Caerostris extrusa</name>
    <name type="common">Bark spider</name>
    <name type="synonym">Caerostris bankana</name>
    <dbReference type="NCBI Taxonomy" id="172846"/>
    <lineage>
        <taxon>Eukaryota</taxon>
        <taxon>Metazoa</taxon>
        <taxon>Ecdysozoa</taxon>
        <taxon>Arthropoda</taxon>
        <taxon>Chelicerata</taxon>
        <taxon>Arachnida</taxon>
        <taxon>Araneae</taxon>
        <taxon>Araneomorphae</taxon>
        <taxon>Entelegynae</taxon>
        <taxon>Araneoidea</taxon>
        <taxon>Araneidae</taxon>
        <taxon>Caerostris</taxon>
    </lineage>
</organism>
<dbReference type="AlphaFoldDB" id="A0AAV4S8I1"/>
<evidence type="ECO:0000313" key="1">
    <source>
        <dbReference type="EMBL" id="GIY30480.1"/>
    </source>
</evidence>